<dbReference type="InterPro" id="IPR041457">
    <property type="entry name" value="CxC2_KDZ-assoc"/>
</dbReference>
<keyword evidence="3" id="KW-1185">Reference proteome</keyword>
<comment type="caution">
    <text evidence="2">The sequence shown here is derived from an EMBL/GenBank/DDBJ whole genome shotgun (WGS) entry which is preliminary data.</text>
</comment>
<evidence type="ECO:0000259" key="1">
    <source>
        <dbReference type="Pfam" id="PF18803"/>
    </source>
</evidence>
<reference evidence="2" key="1">
    <citation type="submission" date="2023-03" db="EMBL/GenBank/DDBJ databases">
        <title>Massive genome expansion in bonnet fungi (Mycena s.s.) driven by repeated elements and novel gene families across ecological guilds.</title>
        <authorList>
            <consortium name="Lawrence Berkeley National Laboratory"/>
            <person name="Harder C.B."/>
            <person name="Miyauchi S."/>
            <person name="Viragh M."/>
            <person name="Kuo A."/>
            <person name="Thoen E."/>
            <person name="Andreopoulos B."/>
            <person name="Lu D."/>
            <person name="Skrede I."/>
            <person name="Drula E."/>
            <person name="Henrissat B."/>
            <person name="Morin E."/>
            <person name="Kohler A."/>
            <person name="Barry K."/>
            <person name="LaButti K."/>
            <person name="Morin E."/>
            <person name="Salamov A."/>
            <person name="Lipzen A."/>
            <person name="Mereny Z."/>
            <person name="Hegedus B."/>
            <person name="Baldrian P."/>
            <person name="Stursova M."/>
            <person name="Weitz H."/>
            <person name="Taylor A."/>
            <person name="Grigoriev I.V."/>
            <person name="Nagy L.G."/>
            <person name="Martin F."/>
            <person name="Kauserud H."/>
        </authorList>
    </citation>
    <scope>NUCLEOTIDE SEQUENCE</scope>
    <source>
        <strain evidence="2">CBHHK067</strain>
    </source>
</reference>
<organism evidence="2 3">
    <name type="scientific">Mycena rosella</name>
    <name type="common">Pink bonnet</name>
    <name type="synonym">Agaricus rosellus</name>
    <dbReference type="NCBI Taxonomy" id="1033263"/>
    <lineage>
        <taxon>Eukaryota</taxon>
        <taxon>Fungi</taxon>
        <taxon>Dikarya</taxon>
        <taxon>Basidiomycota</taxon>
        <taxon>Agaricomycotina</taxon>
        <taxon>Agaricomycetes</taxon>
        <taxon>Agaricomycetidae</taxon>
        <taxon>Agaricales</taxon>
        <taxon>Marasmiineae</taxon>
        <taxon>Mycenaceae</taxon>
        <taxon>Mycena</taxon>
    </lineage>
</organism>
<sequence length="230" mass="26585">MSLFRPLRGFFLDELLRHEGLGDAFHNPHCAHWSSALNPTDPSASRFLKCYECEACCLAHHRRTPLHIIKEWNGNFWPACMHKMTIIEAPIIHQIKMRYCKCEKSDDADNLQQLMRNAWYPATVTDPRTCATFRSLEVYRLYNVAGNMNVRDFVTALERVTDTTTASGMTWLLDWYKQFQRMARQWAFLWRLIRAGVGHDPAGVESAKLGVCAVNCWGCPHNGRNLPPDW</sequence>
<dbReference type="Proteomes" id="UP001221757">
    <property type="component" value="Unassembled WGS sequence"/>
</dbReference>
<dbReference type="AlphaFoldDB" id="A0AAD7F818"/>
<evidence type="ECO:0000313" key="3">
    <source>
        <dbReference type="Proteomes" id="UP001221757"/>
    </source>
</evidence>
<proteinExistence type="predicted"/>
<accession>A0AAD7F818</accession>
<dbReference type="EMBL" id="JARKIE010001610">
    <property type="protein sequence ID" value="KAJ7601349.1"/>
    <property type="molecule type" value="Genomic_DNA"/>
</dbReference>
<feature type="domain" description="CxC2-like cysteine cluster KDZ transposase-associated" evidence="1">
    <location>
        <begin position="80"/>
        <end position="164"/>
    </location>
</feature>
<evidence type="ECO:0000313" key="2">
    <source>
        <dbReference type="EMBL" id="KAJ7601349.1"/>
    </source>
</evidence>
<gene>
    <name evidence="2" type="ORF">B0H17DRAFT_998478</name>
</gene>
<protein>
    <recommendedName>
        <fullName evidence="1">CxC2-like cysteine cluster KDZ transposase-associated domain-containing protein</fullName>
    </recommendedName>
</protein>
<name>A0AAD7F818_MYCRO</name>
<dbReference type="Pfam" id="PF18803">
    <property type="entry name" value="CxC2"/>
    <property type="match status" value="1"/>
</dbReference>